<dbReference type="InterPro" id="IPR027600">
    <property type="entry name" value="HprK-rel_A"/>
</dbReference>
<organism evidence="1 2">
    <name type="scientific">Roseateles puraquae</name>
    <dbReference type="NCBI Taxonomy" id="431059"/>
    <lineage>
        <taxon>Bacteria</taxon>
        <taxon>Pseudomonadati</taxon>
        <taxon>Pseudomonadota</taxon>
        <taxon>Betaproteobacteria</taxon>
        <taxon>Burkholderiales</taxon>
        <taxon>Sphaerotilaceae</taxon>
        <taxon>Roseateles</taxon>
    </lineage>
</organism>
<dbReference type="AlphaFoldDB" id="A0A254N844"/>
<evidence type="ECO:0000313" key="2">
    <source>
        <dbReference type="Proteomes" id="UP000197446"/>
    </source>
</evidence>
<dbReference type="GO" id="GO:0016301">
    <property type="term" value="F:kinase activity"/>
    <property type="evidence" value="ECO:0007669"/>
    <property type="project" value="UniProtKB-KW"/>
</dbReference>
<dbReference type="Gene3D" id="3.40.50.300">
    <property type="entry name" value="P-loop containing nucleotide triphosphate hydrolases"/>
    <property type="match status" value="1"/>
</dbReference>
<protein>
    <submittedName>
        <fullName evidence="1">HprK-related kinase A</fullName>
    </submittedName>
</protein>
<keyword evidence="1" id="KW-0808">Transferase</keyword>
<dbReference type="OrthoDB" id="4544211at2"/>
<comment type="caution">
    <text evidence="1">The sequence shown here is derived from an EMBL/GenBank/DDBJ whole genome shotgun (WGS) entry which is preliminary data.</text>
</comment>
<dbReference type="SUPFAM" id="SSF53795">
    <property type="entry name" value="PEP carboxykinase-like"/>
    <property type="match status" value="1"/>
</dbReference>
<dbReference type="NCBIfam" id="TIGR04352">
    <property type="entry name" value="HprK_rel_A"/>
    <property type="match status" value="1"/>
</dbReference>
<dbReference type="Proteomes" id="UP000197446">
    <property type="component" value="Unassembled WGS sequence"/>
</dbReference>
<evidence type="ECO:0000313" key="1">
    <source>
        <dbReference type="EMBL" id="OWR02982.1"/>
    </source>
</evidence>
<sequence length="287" mass="31371">MFEATLHIPPFNVRLRSPFAAVRQHIQTFYPQAQRAVGEACFVDFDLQILPGRGVRRFWRPQARFLLDGVEPFFPLPAAQAAPMFEWGMNWCVAQRPLGWLVMHGAVLARDGAAIVMPGFPGAGKSTLCASLAFLEGWRLLSDELTVLDPVDGLLVPHPRPISLKNASINVVSAFPGARLGPIYRDTRKGTVTHAASPLESQLRASERARAAWVVFPRFEAGASLQVEPLSRVEAFTLISEQSFNGERMGAPGFEALCAMFDGVACYELVYGSTQDGIAGVRQICAS</sequence>
<proteinExistence type="predicted"/>
<keyword evidence="1" id="KW-0418">Kinase</keyword>
<accession>A0A254N844</accession>
<name>A0A254N844_9BURK</name>
<gene>
    <name evidence="1" type="ORF">CDO81_15485</name>
</gene>
<dbReference type="EMBL" id="NISI01000006">
    <property type="protein sequence ID" value="OWR02982.1"/>
    <property type="molecule type" value="Genomic_DNA"/>
</dbReference>
<dbReference type="InterPro" id="IPR027417">
    <property type="entry name" value="P-loop_NTPase"/>
</dbReference>
<keyword evidence="2" id="KW-1185">Reference proteome</keyword>
<reference evidence="1 2" key="1">
    <citation type="journal article" date="2007" name="Int. J. Syst. Evol. Microbiol.">
        <title>Description of Pelomonas aquatica sp. nov. and Pelomonas puraquae sp. nov., isolated from industrial and haemodialysis water.</title>
        <authorList>
            <person name="Gomila M."/>
            <person name="Bowien B."/>
            <person name="Falsen E."/>
            <person name="Moore E.R."/>
            <person name="Lalucat J."/>
        </authorList>
    </citation>
    <scope>NUCLEOTIDE SEQUENCE [LARGE SCALE GENOMIC DNA]</scope>
    <source>
        <strain evidence="1 2">CCUG 52769</strain>
    </source>
</reference>